<keyword evidence="2 5" id="KW-0812">Transmembrane</keyword>
<dbReference type="AlphaFoldDB" id="A0AB39UDR3"/>
<dbReference type="RefSeq" id="WP_369342351.1">
    <property type="nucleotide sequence ID" value="NZ_CP129675.1"/>
</dbReference>
<dbReference type="KEGG" id="bfk:QN062_04250"/>
<proteinExistence type="predicted"/>
<evidence type="ECO:0000256" key="5">
    <source>
        <dbReference type="SAM" id="Phobius"/>
    </source>
</evidence>
<organism evidence="6">
    <name type="scientific">Bifidobacterium fermentum</name>
    <dbReference type="NCBI Taxonomy" id="3059035"/>
    <lineage>
        <taxon>Bacteria</taxon>
        <taxon>Bacillati</taxon>
        <taxon>Actinomycetota</taxon>
        <taxon>Actinomycetes</taxon>
        <taxon>Bifidobacteriales</taxon>
        <taxon>Bifidobacteriaceae</taxon>
        <taxon>Bifidobacterium</taxon>
    </lineage>
</organism>
<keyword evidence="3 5" id="KW-1133">Transmembrane helix</keyword>
<name>A0AB39UDR3_9BIFI</name>
<dbReference type="EMBL" id="CP129682">
    <property type="protein sequence ID" value="XDS48319.1"/>
    <property type="molecule type" value="Genomic_DNA"/>
</dbReference>
<evidence type="ECO:0000313" key="6">
    <source>
        <dbReference type="EMBL" id="XDS46976.1"/>
    </source>
</evidence>
<dbReference type="EMBL" id="CP129683">
    <property type="protein sequence ID" value="XDS51388.1"/>
    <property type="molecule type" value="Genomic_DNA"/>
</dbReference>
<dbReference type="InterPro" id="IPR003339">
    <property type="entry name" value="ABC/ECF_trnsptr_transmembrane"/>
</dbReference>
<dbReference type="GO" id="GO:0005886">
    <property type="term" value="C:plasma membrane"/>
    <property type="evidence" value="ECO:0007669"/>
    <property type="project" value="UniProtKB-ARBA"/>
</dbReference>
<evidence type="ECO:0000256" key="2">
    <source>
        <dbReference type="ARBA" id="ARBA00022692"/>
    </source>
</evidence>
<dbReference type="Pfam" id="PF02361">
    <property type="entry name" value="CbiQ"/>
    <property type="match status" value="1"/>
</dbReference>
<evidence type="ECO:0000313" key="8">
    <source>
        <dbReference type="EMBL" id="XDS51388.1"/>
    </source>
</evidence>
<sequence>MMAMYVPGHSLVHRCPGSWKLLALFIVGALLACPTLPVWALCMLTGLCLILYGISGLGLARFIRQVWDARWVIAFTVLAQIWFRPITTTALTTMRITVMVLLASLVTLTTQLSEIFAVVARLLMPFEGFGLNTYRVGVAVSLGISVIPIISASMRTVREASQARGIRSGPLLRIRTWAVPLMVVVLKQADELADSLDARGM</sequence>
<reference evidence="6" key="1">
    <citation type="submission" date="2023-07" db="EMBL/GenBank/DDBJ databases">
        <title>Bifidobacterium aquikefiriaerophilum sp. nov. and Bifidobacterium eccum sp. nov., isolated from water kefir.</title>
        <authorList>
            <person name="Breselge S."/>
            <person name="Bellassi P."/>
            <person name="Barcenilla C."/>
            <person name="Alvarez-Ordonez A."/>
            <person name="Morelli L."/>
            <person name="Cotter P.D."/>
        </authorList>
    </citation>
    <scope>NUCLEOTIDE SEQUENCE</scope>
    <source>
        <strain evidence="8">WK012_4_13</strain>
        <strain evidence="7">WK013_4_14</strain>
        <strain evidence="6">WK048_4_13</strain>
    </source>
</reference>
<comment type="subcellular location">
    <subcellularLocation>
        <location evidence="1">Membrane</location>
        <topology evidence="1">Multi-pass membrane protein</topology>
    </subcellularLocation>
</comment>
<gene>
    <name evidence="8" type="ORF">QN062_04250</name>
    <name evidence="7" type="ORF">QN216_08265</name>
    <name evidence="6" type="ORF">QN217_02200</name>
</gene>
<accession>A0AB39UDR3</accession>
<feature type="transmembrane region" description="Helical" evidence="5">
    <location>
        <begin position="98"/>
        <end position="124"/>
    </location>
</feature>
<dbReference type="CDD" id="cd16914">
    <property type="entry name" value="EcfT"/>
    <property type="match status" value="1"/>
</dbReference>
<evidence type="ECO:0000256" key="1">
    <source>
        <dbReference type="ARBA" id="ARBA00004141"/>
    </source>
</evidence>
<evidence type="ECO:0000256" key="4">
    <source>
        <dbReference type="ARBA" id="ARBA00023136"/>
    </source>
</evidence>
<evidence type="ECO:0000256" key="3">
    <source>
        <dbReference type="ARBA" id="ARBA00022989"/>
    </source>
</evidence>
<feature type="transmembrane region" description="Helical" evidence="5">
    <location>
        <begin position="136"/>
        <end position="157"/>
    </location>
</feature>
<dbReference type="EMBL" id="CP129675">
    <property type="protein sequence ID" value="XDS46976.1"/>
    <property type="molecule type" value="Genomic_DNA"/>
</dbReference>
<feature type="transmembrane region" description="Helical" evidence="5">
    <location>
        <begin position="69"/>
        <end position="86"/>
    </location>
</feature>
<feature type="transmembrane region" description="Helical" evidence="5">
    <location>
        <begin position="21"/>
        <end position="54"/>
    </location>
</feature>
<keyword evidence="4 5" id="KW-0472">Membrane</keyword>
<protein>
    <submittedName>
        <fullName evidence="6">Energy-coupling factor transporter transmembrane protein EcfT</fullName>
    </submittedName>
</protein>
<evidence type="ECO:0000313" key="7">
    <source>
        <dbReference type="EMBL" id="XDS48319.1"/>
    </source>
</evidence>